<gene>
    <name evidence="2" type="primary">cacna1g</name>
</gene>
<protein>
    <submittedName>
        <fullName evidence="2">Voltage-dependent T-type calcium channel subunit alpha-1G</fullName>
    </submittedName>
</protein>
<accession>A0AC58GY43</accession>
<dbReference type="Proteomes" id="UP000000437">
    <property type="component" value="Chromosome 12"/>
</dbReference>
<reference evidence="2" key="1">
    <citation type="submission" date="2025-08" db="UniProtKB">
        <authorList>
            <consortium name="RefSeq"/>
        </authorList>
    </citation>
    <scope>IDENTIFICATION</scope>
    <source>
        <strain evidence="2">Tuebingen</strain>
        <tissue evidence="2">Fibroblasts and whole tissue</tissue>
    </source>
</reference>
<evidence type="ECO:0000313" key="2">
    <source>
        <dbReference type="RefSeq" id="XP_073774638.1"/>
    </source>
</evidence>
<sequence length="2493" mass="278499">MMAEDGGIISEDNQLNEAEGSSSLPRTFIPLNDLSGGGVRSELESDGGERRESAAGGAAEETSASDGEALPYPSLAPVVFFYLKQTTRPRSWCLKMVCNPWFERASMLVILLNCVTLGMFHPCEDSHCDSERCKILEDFDDFIFAFFAVEMVIKMVALGIFGKKCYLGDTWNRLDFFIVLAGMLEYSLNLQNVSFSAVRTVRVLRPLRAINRVPSMRILVTLLLDTLPMLGNVLLLCFFVFFIFGIVGVQLWAGLLRNRCFLPENFSLPTSLELRKYYHTENDDENPFICSQPRENGMRLCTSVPTLHEEGRQCQLDMASYNSTDNTTCVNWNKYYTNCSAGEANPFKGAINFDNIGYAWIAIFQVITLEGWVDIMYFVMDAHSFYNFIYFILLIIVGSFFMINLCLVVIATQFSETKQRESQLMKEQRVRFRSNASTLNSYSEPGSCYDELLKYLVHVIRKGTRQIAHLIRAAGRRAGLRICASPPLEAPPTKRRRQKQRQGSIRHIMHHHHHHLHHHYHLGNGSVRSDGGREVDNPSQSGIVNKSGNVNLMLPVIVPQQDAFSGSFGPSSAESVHSVYQVSGHLEPLRCGPSPSPTVLHAYKRNSVPFAAPVHKNYPTLQSSLALEQLRQRILDPASVLTSLNIPPNPINTSQCLVETQGPPGKVISKDALMNCSSTNIDTALTYDPETCPYCAKSMANDSEGIDGNETADSDSEGVYETQVAHYRDSRGPKKKKKFALGARATKVIDFWRLVCGTFRKIVDSKYFGQGIMIAILINTLSMGIEYHEQPDELTNALEISNIVFTSLFVLEMLLKLLVYGPFGYIKNPYNIFDGIIVVISVWEIVGQQGGGLSVLRTFRLMRVLKLVRFMPALQRQLVVLMKTMDNVATFCMLLMLFIFIFSILGMHLFGCKFGSERDGDTLPDRKNFDSLLWAIVTVFQILTQEDWNKVLYNGMASTSPVAALYFIALMTFGNYVLFNLLVAILVEGFQTEEITKRDDLHGQLSCIQLPIDSGKGHVGVRIVKPNPDTLSTVLSSDLAGDASKSDSEADIYARSLEDVSGHKKDMSASSVVPINGHVDLKSSLTPPLITHTAATPMPIPKISGGGDSALSQESRRGSSVSMEPNGQDKSPSSARSSPNAPLSSASSWNSRRSSWNSLGRAPSLKRQKHQSGERRSLLSGDGQSSSDEGDAGESMGGMSEGDDASLARTDSLGQRPRHRRMESLETRSSFDLHPDTLQVPYPHRSGSIHSARPPNFLSNGKTSPSAATTQLSLDEHHSEDDNADEEGNLSRRARLYRWLEHKQPEWCRQRVTWSLYLFPPESRFRVTCNKIITHKMFDHVVLVIIFLNCITIAMERPRIDPSSAERIFLTLSNYIFTAIFVTEMTIKVVALGFCFGEKTYLKSSWNILDGMLVMISVIDILVSLISNSGTKILGMLRVLRLLRTLRPLRVISRAPGLKLVVETLMSSLKPIGNIVVICCAFFIIFGILGVQLFKGKFFVCHGDDTRNITNKSDCLLANYKWVRHKYNFDNLGQALMSLFVLASKDGWVDIMYDGLDAVGVDQQPVMNYNPWMLLYFISFLLIVAFFVLNMFVGVVVENFHKCRRNQEEEEAKRREAKRQKRRDKKRRNIMLTGVSWSSPDHTQEAQSKPFYSDYCPTRRLIYNMCKSQYLDLFITIVIALNVITMSMEHYHQPKVLSDSLKICNYIFTVIFVLESIFKLVAFGFRRFFKDRWNQLDLAIVLLSIMGITLEEIEVNASLPINPTIIRIMRVLRITRVLKLLKMAVGMRALLDTVMQALPQVGNLGLLFMLLFFIFAALGVELFGDLICDELHPCEGLGRYATFKNFGMAFLLLFRVSTGDNWNGIMKDTLRDCSQDTGICYNTVVSPIYFVSFVLTAQFVLVNVVIAVLMKHLEESNKEAKEAEAEAELELEQEMEALGRDREMQRGHMPRLGSGDLGGPGGSPWISRDHRDLSGPLYPIDSPTADIRRDFEDHLRTDPDPPPNLEPPLEGSLEGELSLMDNLSGSICHYYALPPLPNKHCTEKQIPLAEMEALSLASEKSWSLALTDDSVPDDFNPLLLTSQECNTTDPSDPPDTRQADEPTDEHLLSVKKTSVGRTHSLPNDSYMFLPLQSNSNHSTHTTSPHLAQTGSTASVQSQTEEASQHLTVPSDLFRPISPHSLSDSESIPRIPPPRRAHTLSRTLRRQVAVSADSQETLYTEGGEAEGPLGLRELSDPLPPQQQQQQQHQPSLFLVPATPGASPKPSRPSVHTQHNPYDQYNVFSRSSHSPPVPPPPPDYKKQEDVDSVDQEVSRIIRAGLTGRSDDVNREGTGDQCAKRQLKKYHSVDTQGQRALLLPRPLSWLDDPRRHSIEVCSSVESSPQRSSISSGFVSRADSLQQQSSPRGRKKKMSPPCISVDPPEDPELPGGFHPALGIVPPPLPSRDTCLRRRAPSSESKDSFDLGGGEALPQEGVPNSKLLTLPSFSFEKTSSEH</sequence>
<organism evidence="1 2">
    <name type="scientific">Danio rerio</name>
    <name type="common">Zebrafish</name>
    <name type="synonym">Brachydanio rerio</name>
    <dbReference type="NCBI Taxonomy" id="7955"/>
    <lineage>
        <taxon>Eukaryota</taxon>
        <taxon>Metazoa</taxon>
        <taxon>Chordata</taxon>
        <taxon>Craniata</taxon>
        <taxon>Vertebrata</taxon>
        <taxon>Euteleostomi</taxon>
        <taxon>Actinopterygii</taxon>
        <taxon>Neopterygii</taxon>
        <taxon>Teleostei</taxon>
        <taxon>Ostariophysi</taxon>
        <taxon>Cypriniformes</taxon>
        <taxon>Danionidae</taxon>
        <taxon>Danioninae</taxon>
        <taxon>Danio</taxon>
    </lineage>
</organism>
<proteinExistence type="predicted"/>
<evidence type="ECO:0000313" key="1">
    <source>
        <dbReference type="Proteomes" id="UP000000437"/>
    </source>
</evidence>
<dbReference type="RefSeq" id="XP_073774638.1">
    <property type="nucleotide sequence ID" value="XM_073918537.1"/>
</dbReference>
<keyword evidence="1" id="KW-1185">Reference proteome</keyword>
<name>A0AC58GY43_DANRE</name>